<dbReference type="EMBL" id="KF929199">
    <property type="protein sequence ID" value="AHG23989.1"/>
    <property type="molecule type" value="Genomic_DNA"/>
</dbReference>
<dbReference type="InterPro" id="IPR050092">
    <property type="entry name" value="RNase_H"/>
</dbReference>
<accession>W5RV72</accession>
<dbReference type="GO" id="GO:0004523">
    <property type="term" value="F:RNA-DNA hybrid ribonuclease activity"/>
    <property type="evidence" value="ECO:0007669"/>
    <property type="project" value="UniProtKB-EC"/>
</dbReference>
<comment type="cofactor">
    <cofactor evidence="2">
        <name>Mg(2+)</name>
        <dbReference type="ChEBI" id="CHEBI:18420"/>
    </cofactor>
</comment>
<evidence type="ECO:0000256" key="1">
    <source>
        <dbReference type="ARBA" id="ARBA00000077"/>
    </source>
</evidence>
<dbReference type="EC" id="3.1.26.4" evidence="5"/>
<dbReference type="GO" id="GO:0003676">
    <property type="term" value="F:nucleic acid binding"/>
    <property type="evidence" value="ECO:0007669"/>
    <property type="project" value="InterPro"/>
</dbReference>
<keyword evidence="10" id="KW-0460">Magnesium</keyword>
<keyword evidence="8" id="KW-0255">Endonuclease</keyword>
<evidence type="ECO:0000256" key="7">
    <source>
        <dbReference type="ARBA" id="ARBA00022723"/>
    </source>
</evidence>
<keyword evidence="13" id="KW-1185">Reference proteome</keyword>
<dbReference type="InterPro" id="IPR036397">
    <property type="entry name" value="RNaseH_sf"/>
</dbReference>
<dbReference type="OrthoDB" id="27283at10239"/>
<organism evidence="12 13">
    <name type="scientific">Staphylococcus phage vB_SepS_SEP9</name>
    <dbReference type="NCBI Taxonomy" id="1434319"/>
    <lineage>
        <taxon>Viruses</taxon>
        <taxon>Duplodnaviria</taxon>
        <taxon>Heunggongvirae</taxon>
        <taxon>Uroviricota</taxon>
        <taxon>Caudoviricetes</taxon>
        <taxon>Sextaecvirus</taxon>
        <taxon>Sextaecvirus SEP9</taxon>
    </lineage>
</organism>
<dbReference type="InterPro" id="IPR002156">
    <property type="entry name" value="RNaseH_domain"/>
</dbReference>
<dbReference type="InterPro" id="IPR012337">
    <property type="entry name" value="RNaseH-like_sf"/>
</dbReference>
<comment type="subunit">
    <text evidence="4">Monomer.</text>
</comment>
<dbReference type="GeneID" id="18504306"/>
<keyword evidence="9" id="KW-0378">Hydrolase</keyword>
<dbReference type="PANTHER" id="PTHR10642">
    <property type="entry name" value="RIBONUCLEASE H1"/>
    <property type="match status" value="1"/>
</dbReference>
<evidence type="ECO:0000256" key="10">
    <source>
        <dbReference type="ARBA" id="ARBA00022842"/>
    </source>
</evidence>
<evidence type="ECO:0000256" key="3">
    <source>
        <dbReference type="ARBA" id="ARBA00005300"/>
    </source>
</evidence>
<dbReference type="KEGG" id="vg:18504306"/>
<dbReference type="GO" id="GO:0046872">
    <property type="term" value="F:metal ion binding"/>
    <property type="evidence" value="ECO:0007669"/>
    <property type="project" value="UniProtKB-KW"/>
</dbReference>
<dbReference type="Pfam" id="PF00075">
    <property type="entry name" value="RNase_H"/>
    <property type="match status" value="1"/>
</dbReference>
<dbReference type="PROSITE" id="PS50879">
    <property type="entry name" value="RNASE_H_1"/>
    <property type="match status" value="1"/>
</dbReference>
<gene>
    <name evidence="12" type="ORF">SEP9_067</name>
</gene>
<evidence type="ECO:0000313" key="13">
    <source>
        <dbReference type="Proteomes" id="UP000019366"/>
    </source>
</evidence>
<dbReference type="RefSeq" id="YP_009007736.1">
    <property type="nucleotide sequence ID" value="NC_023582.1"/>
</dbReference>
<evidence type="ECO:0000256" key="2">
    <source>
        <dbReference type="ARBA" id="ARBA00001946"/>
    </source>
</evidence>
<evidence type="ECO:0000256" key="4">
    <source>
        <dbReference type="ARBA" id="ARBA00011245"/>
    </source>
</evidence>
<dbReference type="Proteomes" id="UP000019366">
    <property type="component" value="Segment"/>
</dbReference>
<evidence type="ECO:0000313" key="12">
    <source>
        <dbReference type="EMBL" id="AHG23989.1"/>
    </source>
</evidence>
<dbReference type="GO" id="GO:0043137">
    <property type="term" value="P:DNA replication, removal of RNA primer"/>
    <property type="evidence" value="ECO:0007669"/>
    <property type="project" value="TreeGrafter"/>
</dbReference>
<comment type="catalytic activity">
    <reaction evidence="1">
        <text>Endonucleolytic cleavage to 5'-phosphomonoester.</text>
        <dbReference type="EC" id="3.1.26.4"/>
    </reaction>
</comment>
<dbReference type="SUPFAM" id="SSF53098">
    <property type="entry name" value="Ribonuclease H-like"/>
    <property type="match status" value="1"/>
</dbReference>
<feature type="domain" description="RNase H type-1" evidence="11">
    <location>
        <begin position="1"/>
        <end position="143"/>
    </location>
</feature>
<evidence type="ECO:0000256" key="6">
    <source>
        <dbReference type="ARBA" id="ARBA00022722"/>
    </source>
</evidence>
<dbReference type="InterPro" id="IPR022892">
    <property type="entry name" value="RNaseHI"/>
</dbReference>
<name>W5RV72_9CAUD</name>
<comment type="similarity">
    <text evidence="3">Belongs to the RNase H family.</text>
</comment>
<proteinExistence type="inferred from homology"/>
<evidence type="ECO:0000259" key="11">
    <source>
        <dbReference type="PROSITE" id="PS50879"/>
    </source>
</evidence>
<evidence type="ECO:0000256" key="9">
    <source>
        <dbReference type="ARBA" id="ARBA00022801"/>
    </source>
</evidence>
<protein>
    <recommendedName>
        <fullName evidence="5">ribonuclease H</fullName>
        <ecNumber evidence="5">3.1.26.4</ecNumber>
    </recommendedName>
</protein>
<evidence type="ECO:0000256" key="5">
    <source>
        <dbReference type="ARBA" id="ARBA00012180"/>
    </source>
</evidence>
<dbReference type="PANTHER" id="PTHR10642:SF26">
    <property type="entry name" value="RIBONUCLEASE H1"/>
    <property type="match status" value="1"/>
</dbReference>
<dbReference type="CDD" id="cd09278">
    <property type="entry name" value="RNase_HI_prokaryote_like"/>
    <property type="match status" value="1"/>
</dbReference>
<reference evidence="12 13" key="1">
    <citation type="journal article" date="2014" name="Res. Microbiol.">
        <title>Characterization of Staphylococcus epidermidis phage vB_SepS_SEP9 - A unique member of the Siphoviridae family.</title>
        <authorList>
            <person name="Melo L.D."/>
            <person name="Sillankorva S."/>
            <person name="Ackermann H.W."/>
            <person name="Kropinski A.M."/>
            <person name="Azeredo J."/>
            <person name="Cerca N."/>
        </authorList>
    </citation>
    <scope>NUCLEOTIDE SEQUENCE [LARGE SCALE GENOMIC DNA]</scope>
</reference>
<dbReference type="Gene3D" id="3.30.420.10">
    <property type="entry name" value="Ribonuclease H-like superfamily/Ribonuclease H"/>
    <property type="match status" value="1"/>
</dbReference>
<sequence length="151" mass="17496">MIRFIATDGGYRSSTNIGAWAFVVEGDISIVDFGTEEGTTNQKMELKAIIEALKYAKNNFPNEEIGILSDSAYCVNGMNQRWFDKWVLNKWLNSKKEPVKNKELWQELIELDKEMNVKYVKIKGHNGDELNEIADFEVNRAMDLWEQKNIK</sequence>
<keyword evidence="7" id="KW-0479">Metal-binding</keyword>
<evidence type="ECO:0000256" key="8">
    <source>
        <dbReference type="ARBA" id="ARBA00022759"/>
    </source>
</evidence>
<keyword evidence="6" id="KW-0540">Nuclease</keyword>